<dbReference type="PANTHER" id="PTHR16983">
    <property type="entry name" value="UPAR/LY6 DOMAIN-CONTAINING PROTEIN"/>
    <property type="match status" value="1"/>
</dbReference>
<dbReference type="AlphaFoldDB" id="A0A1U7RXS3"/>
<keyword evidence="4" id="KW-0472">Membrane</keyword>
<dbReference type="KEGG" id="asn:102386691"/>
<evidence type="ECO:0000256" key="1">
    <source>
        <dbReference type="ARBA" id="ARBA00004236"/>
    </source>
</evidence>
<evidence type="ECO:0000259" key="7">
    <source>
        <dbReference type="SMART" id="SM00134"/>
    </source>
</evidence>
<dbReference type="InterPro" id="IPR051110">
    <property type="entry name" value="Ly-6/neurotoxin-like_GPI-ap"/>
</dbReference>
<proteinExistence type="predicted"/>
<dbReference type="FunFam" id="2.10.60.10:FF:000003">
    <property type="entry name" value="lymphocyte antigen 6E isoform X1"/>
    <property type="match status" value="1"/>
</dbReference>
<keyword evidence="5" id="KW-0325">Glycoprotein</keyword>
<evidence type="ECO:0000256" key="2">
    <source>
        <dbReference type="ARBA" id="ARBA00022475"/>
    </source>
</evidence>
<dbReference type="SMART" id="SM00134">
    <property type="entry name" value="LU"/>
    <property type="match status" value="1"/>
</dbReference>
<evidence type="ECO:0000256" key="4">
    <source>
        <dbReference type="ARBA" id="ARBA00023136"/>
    </source>
</evidence>
<dbReference type="InterPro" id="IPR035076">
    <property type="entry name" value="Toxin/TOLIP"/>
</dbReference>
<gene>
    <name evidence="9 10" type="primary">LOC102386691</name>
</gene>
<evidence type="ECO:0000256" key="5">
    <source>
        <dbReference type="ARBA" id="ARBA00023180"/>
    </source>
</evidence>
<evidence type="ECO:0000256" key="3">
    <source>
        <dbReference type="ARBA" id="ARBA00022729"/>
    </source>
</evidence>
<dbReference type="InterPro" id="IPR016054">
    <property type="entry name" value="LY6_UPA_recep-like"/>
</dbReference>
<evidence type="ECO:0000256" key="6">
    <source>
        <dbReference type="SAM" id="SignalP"/>
    </source>
</evidence>
<keyword evidence="2" id="KW-1003">Cell membrane</keyword>
<comment type="subcellular location">
    <subcellularLocation>
        <location evidence="1">Cell membrane</location>
    </subcellularLocation>
</comment>
<dbReference type="PANTHER" id="PTHR16983:SF16">
    <property type="entry name" value="UPAR_LY6 DOMAIN-CONTAINING PROTEIN"/>
    <property type="match status" value="1"/>
</dbReference>
<dbReference type="eggNOG" id="ENOG502SG63">
    <property type="taxonomic scope" value="Eukaryota"/>
</dbReference>
<dbReference type="GeneID" id="102386691"/>
<dbReference type="Gene3D" id="2.10.60.10">
    <property type="entry name" value="CD59"/>
    <property type="match status" value="1"/>
</dbReference>
<feature type="signal peptide" evidence="6">
    <location>
        <begin position="1"/>
        <end position="33"/>
    </location>
</feature>
<organism evidence="9">
    <name type="scientific">Alligator sinensis</name>
    <name type="common">Chinese alligator</name>
    <dbReference type="NCBI Taxonomy" id="38654"/>
    <lineage>
        <taxon>Eukaryota</taxon>
        <taxon>Metazoa</taxon>
        <taxon>Chordata</taxon>
        <taxon>Craniata</taxon>
        <taxon>Vertebrata</taxon>
        <taxon>Euteleostomi</taxon>
        <taxon>Archelosauria</taxon>
        <taxon>Archosauria</taxon>
        <taxon>Crocodylia</taxon>
        <taxon>Alligatoridae</taxon>
        <taxon>Alligatorinae</taxon>
        <taxon>Alligator</taxon>
    </lineage>
</organism>
<dbReference type="SUPFAM" id="SSF57302">
    <property type="entry name" value="Snake toxin-like"/>
    <property type="match status" value="1"/>
</dbReference>
<dbReference type="STRING" id="38654.A0A1U7RXS3"/>
<feature type="chain" id="PRO_5044566420" evidence="6">
    <location>
        <begin position="34"/>
        <end position="151"/>
    </location>
</feature>
<dbReference type="CDD" id="cd23560">
    <property type="entry name" value="TFP_LU_ECD_SLURP1_like"/>
    <property type="match status" value="1"/>
</dbReference>
<dbReference type="GO" id="GO:0030154">
    <property type="term" value="P:cell differentiation"/>
    <property type="evidence" value="ECO:0007669"/>
    <property type="project" value="UniProtKB-ARBA"/>
</dbReference>
<dbReference type="Pfam" id="PF00087">
    <property type="entry name" value="Toxin_TOLIP"/>
    <property type="match status" value="1"/>
</dbReference>
<sequence>MRDSGSRVADLHKMKMLLAALLLAVVYTELAQSLTCYTCHEPITTSECTMIRNCSSNETMCKTTLYSREDVYPYLGDSTVTKMCAPRCVPSDVDGIGITRPVTCCNTDLCNSDGAASLQASSVVVGLTTTALCMLLRTGLSWSPVGEELWR</sequence>
<feature type="domain" description="UPAR/Ly6" evidence="7">
    <location>
        <begin position="34"/>
        <end position="121"/>
    </location>
</feature>
<evidence type="ECO:0000313" key="8">
    <source>
        <dbReference type="Proteomes" id="UP000189705"/>
    </source>
</evidence>
<protein>
    <submittedName>
        <fullName evidence="9">Ly6/PLAUR domain-containing protein 2</fullName>
    </submittedName>
</protein>
<dbReference type="GO" id="GO:0005886">
    <property type="term" value="C:plasma membrane"/>
    <property type="evidence" value="ECO:0007669"/>
    <property type="project" value="UniProtKB-SubCell"/>
</dbReference>
<dbReference type="InterPro" id="IPR045860">
    <property type="entry name" value="Snake_toxin-like_sf"/>
</dbReference>
<accession>A0A1U7RXS3</accession>
<evidence type="ECO:0000313" key="10">
    <source>
        <dbReference type="RefSeq" id="XP_025068529.1"/>
    </source>
</evidence>
<keyword evidence="3 6" id="KW-0732">Signal</keyword>
<dbReference type="RefSeq" id="XP_025068529.1">
    <property type="nucleotide sequence ID" value="XM_025212744.1"/>
</dbReference>
<evidence type="ECO:0000313" key="9">
    <source>
        <dbReference type="RefSeq" id="XP_006031127.1"/>
    </source>
</evidence>
<reference evidence="9" key="1">
    <citation type="submission" date="2022-04" db="UniProtKB">
        <authorList>
            <consortium name="RefSeq"/>
        </authorList>
    </citation>
    <scope>IDENTIFICATION</scope>
</reference>
<name>A0A1U7RXS3_ALLSI</name>
<dbReference type="Proteomes" id="UP000189705">
    <property type="component" value="Unplaced"/>
</dbReference>
<dbReference type="RefSeq" id="XP_006031127.1">
    <property type="nucleotide sequence ID" value="XM_006031065.2"/>
</dbReference>
<keyword evidence="8" id="KW-1185">Reference proteome</keyword>